<comment type="caution">
    <text evidence="7">The sequence shown here is derived from an EMBL/GenBank/DDBJ whole genome shotgun (WGS) entry which is preliminary data.</text>
</comment>
<evidence type="ECO:0000256" key="4">
    <source>
        <dbReference type="ARBA" id="ARBA00023239"/>
    </source>
</evidence>
<proteinExistence type="inferred from homology"/>
<dbReference type="Gene3D" id="3.90.1150.10">
    <property type="entry name" value="Aspartate Aminotransferase, domain 1"/>
    <property type="match status" value="1"/>
</dbReference>
<dbReference type="GO" id="GO:0030170">
    <property type="term" value="F:pyridoxal phosphate binding"/>
    <property type="evidence" value="ECO:0007669"/>
    <property type="project" value="InterPro"/>
</dbReference>
<comment type="cofactor">
    <cofactor evidence="1">
        <name>pyridoxal 5'-phosphate</name>
        <dbReference type="ChEBI" id="CHEBI:597326"/>
    </cofactor>
</comment>
<evidence type="ECO:0000256" key="1">
    <source>
        <dbReference type="ARBA" id="ARBA00001933"/>
    </source>
</evidence>
<evidence type="ECO:0000256" key="2">
    <source>
        <dbReference type="ARBA" id="ARBA00012224"/>
    </source>
</evidence>
<dbReference type="Proteomes" id="UP000530928">
    <property type="component" value="Unassembled WGS sequence"/>
</dbReference>
<evidence type="ECO:0000256" key="5">
    <source>
        <dbReference type="ARBA" id="ARBA00037974"/>
    </source>
</evidence>
<dbReference type="InterPro" id="IPR015424">
    <property type="entry name" value="PyrdxlP-dep_Trfase"/>
</dbReference>
<dbReference type="InterPro" id="IPR004839">
    <property type="entry name" value="Aminotransferase_I/II_large"/>
</dbReference>
<evidence type="ECO:0000313" key="7">
    <source>
        <dbReference type="EMBL" id="MBA2896776.1"/>
    </source>
</evidence>
<dbReference type="InterPro" id="IPR015422">
    <property type="entry name" value="PyrdxlP-dep_Trfase_small"/>
</dbReference>
<dbReference type="PANTHER" id="PTHR43525">
    <property type="entry name" value="PROTEIN MALY"/>
    <property type="match status" value="1"/>
</dbReference>
<dbReference type="Gene3D" id="3.40.640.10">
    <property type="entry name" value="Type I PLP-dependent aspartate aminotransferase-like (Major domain)"/>
    <property type="match status" value="1"/>
</dbReference>
<dbReference type="Pfam" id="PF00155">
    <property type="entry name" value="Aminotran_1_2"/>
    <property type="match status" value="1"/>
</dbReference>
<keyword evidence="8" id="KW-1185">Reference proteome</keyword>
<dbReference type="EC" id="4.4.1.13" evidence="2"/>
<keyword evidence="4 7" id="KW-0456">Lyase</keyword>
<protein>
    <recommendedName>
        <fullName evidence="2">cysteine-S-conjugate beta-lyase</fullName>
        <ecNumber evidence="2">4.4.1.13</ecNumber>
    </recommendedName>
</protein>
<dbReference type="RefSeq" id="WP_312895001.1">
    <property type="nucleotide sequence ID" value="NZ_BAABAM010000008.1"/>
</dbReference>
<dbReference type="GO" id="GO:0047804">
    <property type="term" value="F:cysteine-S-conjugate beta-lyase activity"/>
    <property type="evidence" value="ECO:0007669"/>
    <property type="project" value="UniProtKB-EC"/>
</dbReference>
<organism evidence="7 8">
    <name type="scientific">Nonomuraea soli</name>
    <dbReference type="NCBI Taxonomy" id="1032476"/>
    <lineage>
        <taxon>Bacteria</taxon>
        <taxon>Bacillati</taxon>
        <taxon>Actinomycetota</taxon>
        <taxon>Actinomycetes</taxon>
        <taxon>Streptosporangiales</taxon>
        <taxon>Streptosporangiaceae</taxon>
        <taxon>Nonomuraea</taxon>
    </lineage>
</organism>
<comment type="similarity">
    <text evidence="5">Belongs to the class-II pyridoxal-phosphate-dependent aminotransferase family. MalY/PatB cystathionine beta-lyase subfamily.</text>
</comment>
<dbReference type="InterPro" id="IPR051798">
    <property type="entry name" value="Class-II_PLP-Dep_Aminotrans"/>
</dbReference>
<dbReference type="PANTHER" id="PTHR43525:SF1">
    <property type="entry name" value="PROTEIN MALY"/>
    <property type="match status" value="1"/>
</dbReference>
<dbReference type="SUPFAM" id="SSF53383">
    <property type="entry name" value="PLP-dependent transferases"/>
    <property type="match status" value="1"/>
</dbReference>
<sequence>MKWSKAGPGVIPAWVADMDFPVAPPIREALERRAATDLGYPSWESHVAPEVLLEAFAERMHSRYGWQPSPGHARAFTDLNQALQVVLHHVTEPGDRVALHTPAYNAFVATVTGMQREILPVPAVPYGSSWRFELPDLSTCTVVLLLNPHNPTGRVFTHAELTELAEAAERHDLIVISDEIHADLTYAPHRHIPFATLLPERTITLTSASKAFNLGGVRCAVAHFGHEATRKAVWAMPGFLYGDANVFGVEATLAAWRHGDPWLEEVMRLLDRNRHVVAERLPATIGYRVPEGTYLAWLDFGRPGNAERLEREAGVLLSGGEHFGPGGENHARLNFATSLPVLEEMLRRLT</sequence>
<keyword evidence="3" id="KW-0663">Pyridoxal phosphate</keyword>
<evidence type="ECO:0000313" key="8">
    <source>
        <dbReference type="Proteomes" id="UP000530928"/>
    </source>
</evidence>
<feature type="domain" description="Aminotransferase class I/classII large" evidence="6">
    <location>
        <begin position="36"/>
        <end position="349"/>
    </location>
</feature>
<evidence type="ECO:0000259" key="6">
    <source>
        <dbReference type="Pfam" id="PF00155"/>
    </source>
</evidence>
<evidence type="ECO:0000256" key="3">
    <source>
        <dbReference type="ARBA" id="ARBA00022898"/>
    </source>
</evidence>
<name>A0A7W0CSZ3_9ACTN</name>
<reference evidence="7 8" key="1">
    <citation type="submission" date="2020-07" db="EMBL/GenBank/DDBJ databases">
        <title>Genomic Encyclopedia of Type Strains, Phase IV (KMG-IV): sequencing the most valuable type-strain genomes for metagenomic binning, comparative biology and taxonomic classification.</title>
        <authorList>
            <person name="Goeker M."/>
        </authorList>
    </citation>
    <scope>NUCLEOTIDE SEQUENCE [LARGE SCALE GENOMIC DNA]</scope>
    <source>
        <strain evidence="7 8">DSM 45533</strain>
    </source>
</reference>
<gene>
    <name evidence="7" type="ORF">HNR30_008167</name>
</gene>
<dbReference type="AlphaFoldDB" id="A0A7W0CSZ3"/>
<accession>A0A7W0CSZ3</accession>
<dbReference type="CDD" id="cd00609">
    <property type="entry name" value="AAT_like"/>
    <property type="match status" value="1"/>
</dbReference>
<dbReference type="EMBL" id="JACDUR010000009">
    <property type="protein sequence ID" value="MBA2896776.1"/>
    <property type="molecule type" value="Genomic_DNA"/>
</dbReference>
<dbReference type="InterPro" id="IPR015421">
    <property type="entry name" value="PyrdxlP-dep_Trfase_major"/>
</dbReference>